<gene>
    <name evidence="2" type="ORF">BDD14_5462</name>
</gene>
<dbReference type="EMBL" id="SHKW01000002">
    <property type="protein sequence ID" value="RZU35416.1"/>
    <property type="molecule type" value="Genomic_DNA"/>
</dbReference>
<organism evidence="2 3">
    <name type="scientific">Edaphobacter modestus</name>
    <dbReference type="NCBI Taxonomy" id="388466"/>
    <lineage>
        <taxon>Bacteria</taxon>
        <taxon>Pseudomonadati</taxon>
        <taxon>Acidobacteriota</taxon>
        <taxon>Terriglobia</taxon>
        <taxon>Terriglobales</taxon>
        <taxon>Acidobacteriaceae</taxon>
        <taxon>Edaphobacter</taxon>
    </lineage>
</organism>
<dbReference type="AlphaFoldDB" id="A0A4V2G323"/>
<sequence>MKATVQIDRKPKPGSSPEEVMYLEMMRTMEALSHRFAQVLKAEDLSSTQYNVLRILRGAPEGLPCGEIGNRMVTRDSDITRLLDRLEKRTLISRCRESKDRRTVWTRITPEGLETLARLDEPVRAAHRERLGHLGIERLHVLTDLLRLARRAPN</sequence>
<dbReference type="Pfam" id="PF01047">
    <property type="entry name" value="MarR"/>
    <property type="match status" value="1"/>
</dbReference>
<evidence type="ECO:0000259" key="1">
    <source>
        <dbReference type="PROSITE" id="PS50995"/>
    </source>
</evidence>
<dbReference type="PROSITE" id="PS50995">
    <property type="entry name" value="HTH_MARR_2"/>
    <property type="match status" value="1"/>
</dbReference>
<feature type="domain" description="HTH marR-type" evidence="1">
    <location>
        <begin position="18"/>
        <end position="151"/>
    </location>
</feature>
<protein>
    <submittedName>
        <fullName evidence="2">DNA-binding MarR family transcriptional regulator</fullName>
    </submittedName>
</protein>
<keyword evidence="3" id="KW-1185">Reference proteome</keyword>
<name>A0A4V2G323_9BACT</name>
<dbReference type="SMART" id="SM00347">
    <property type="entry name" value="HTH_MARR"/>
    <property type="match status" value="1"/>
</dbReference>
<reference evidence="2 3" key="1">
    <citation type="submission" date="2019-02" db="EMBL/GenBank/DDBJ databases">
        <title>Genomic Encyclopedia of Archaeal and Bacterial Type Strains, Phase II (KMG-II): from individual species to whole genera.</title>
        <authorList>
            <person name="Goeker M."/>
        </authorList>
    </citation>
    <scope>NUCLEOTIDE SEQUENCE [LARGE SCALE GENOMIC DNA]</scope>
    <source>
        <strain evidence="2 3">DSM 18101</strain>
    </source>
</reference>
<dbReference type="Proteomes" id="UP000292958">
    <property type="component" value="Unassembled WGS sequence"/>
</dbReference>
<dbReference type="InterPro" id="IPR036388">
    <property type="entry name" value="WH-like_DNA-bd_sf"/>
</dbReference>
<accession>A0A4V2G323</accession>
<dbReference type="GO" id="GO:0003677">
    <property type="term" value="F:DNA binding"/>
    <property type="evidence" value="ECO:0007669"/>
    <property type="project" value="UniProtKB-KW"/>
</dbReference>
<dbReference type="InterPro" id="IPR039422">
    <property type="entry name" value="MarR/SlyA-like"/>
</dbReference>
<dbReference type="OrthoDB" id="121155at2"/>
<dbReference type="PANTHER" id="PTHR33164">
    <property type="entry name" value="TRANSCRIPTIONAL REGULATOR, MARR FAMILY"/>
    <property type="match status" value="1"/>
</dbReference>
<proteinExistence type="predicted"/>
<dbReference type="InterPro" id="IPR000835">
    <property type="entry name" value="HTH_MarR-typ"/>
</dbReference>
<dbReference type="Gene3D" id="1.10.10.10">
    <property type="entry name" value="Winged helix-like DNA-binding domain superfamily/Winged helix DNA-binding domain"/>
    <property type="match status" value="1"/>
</dbReference>
<dbReference type="InterPro" id="IPR036390">
    <property type="entry name" value="WH_DNA-bd_sf"/>
</dbReference>
<dbReference type="RefSeq" id="WP_130423666.1">
    <property type="nucleotide sequence ID" value="NZ_SHKW01000002.1"/>
</dbReference>
<dbReference type="GO" id="GO:0006950">
    <property type="term" value="P:response to stress"/>
    <property type="evidence" value="ECO:0007669"/>
    <property type="project" value="TreeGrafter"/>
</dbReference>
<evidence type="ECO:0000313" key="2">
    <source>
        <dbReference type="EMBL" id="RZU35416.1"/>
    </source>
</evidence>
<evidence type="ECO:0000313" key="3">
    <source>
        <dbReference type="Proteomes" id="UP000292958"/>
    </source>
</evidence>
<dbReference type="PANTHER" id="PTHR33164:SF101">
    <property type="entry name" value="TRANSCRIPTIONAL REPRESSOR MPRA"/>
    <property type="match status" value="1"/>
</dbReference>
<dbReference type="GO" id="GO:0003700">
    <property type="term" value="F:DNA-binding transcription factor activity"/>
    <property type="evidence" value="ECO:0007669"/>
    <property type="project" value="InterPro"/>
</dbReference>
<comment type="caution">
    <text evidence="2">The sequence shown here is derived from an EMBL/GenBank/DDBJ whole genome shotgun (WGS) entry which is preliminary data.</text>
</comment>
<keyword evidence="2" id="KW-0238">DNA-binding</keyword>
<dbReference type="SUPFAM" id="SSF46785">
    <property type="entry name" value="Winged helix' DNA-binding domain"/>
    <property type="match status" value="1"/>
</dbReference>